<dbReference type="HAMAP" id="MF_02100">
    <property type="entry name" value="Methyltr_YrrT"/>
    <property type="match status" value="1"/>
</dbReference>
<protein>
    <recommendedName>
        <fullName evidence="4">Uncharacterized methyltransferase IC620_14660</fullName>
        <ecNumber evidence="4">2.1.1.-</ecNumber>
    </recommendedName>
</protein>
<accession>A0A926NC79</accession>
<dbReference type="RefSeq" id="WP_191141075.1">
    <property type="nucleotide sequence ID" value="NZ_JACXAG020000013.1"/>
</dbReference>
<keyword evidence="7" id="KW-1185">Reference proteome</keyword>
<evidence type="ECO:0000256" key="1">
    <source>
        <dbReference type="ARBA" id="ARBA00022603"/>
    </source>
</evidence>
<proteinExistence type="inferred from homology"/>
<organism evidence="6 7">
    <name type="scientific">Polycladospora coralii</name>
    <dbReference type="NCBI Taxonomy" id="2771432"/>
    <lineage>
        <taxon>Bacteria</taxon>
        <taxon>Bacillati</taxon>
        <taxon>Bacillota</taxon>
        <taxon>Bacilli</taxon>
        <taxon>Bacillales</taxon>
        <taxon>Thermoactinomycetaceae</taxon>
        <taxon>Polycladospora</taxon>
    </lineage>
</organism>
<evidence type="ECO:0000259" key="5">
    <source>
        <dbReference type="Pfam" id="PF13649"/>
    </source>
</evidence>
<feature type="binding site" evidence="4">
    <location>
        <position position="59"/>
    </location>
    <ligand>
        <name>S-adenosyl-L-methionine</name>
        <dbReference type="ChEBI" id="CHEBI:59789"/>
    </ligand>
</feature>
<dbReference type="PANTHER" id="PTHR43861">
    <property type="entry name" value="TRANS-ACONITATE 2-METHYLTRANSFERASE-RELATED"/>
    <property type="match status" value="1"/>
</dbReference>
<keyword evidence="3 4" id="KW-0949">S-adenosyl-L-methionine</keyword>
<comment type="caution">
    <text evidence="6">The sequence shown here is derived from an EMBL/GenBank/DDBJ whole genome shotgun (WGS) entry which is preliminary data.</text>
</comment>
<comment type="similarity">
    <text evidence="4">Belongs to the methyltransferase superfamily. YrrT family.</text>
</comment>
<dbReference type="InterPro" id="IPR041698">
    <property type="entry name" value="Methyltransf_25"/>
</dbReference>
<evidence type="ECO:0000256" key="4">
    <source>
        <dbReference type="HAMAP-Rule" id="MF_02100"/>
    </source>
</evidence>
<dbReference type="EMBL" id="JACXAH010000029">
    <property type="protein sequence ID" value="MBD1373587.1"/>
    <property type="molecule type" value="Genomic_DNA"/>
</dbReference>
<evidence type="ECO:0000256" key="3">
    <source>
        <dbReference type="ARBA" id="ARBA00022691"/>
    </source>
</evidence>
<dbReference type="Gene3D" id="3.40.50.150">
    <property type="entry name" value="Vaccinia Virus protein VP39"/>
    <property type="match status" value="1"/>
</dbReference>
<feature type="domain" description="Methyltransferase" evidence="5">
    <location>
        <begin position="55"/>
        <end position="145"/>
    </location>
</feature>
<dbReference type="CDD" id="cd02440">
    <property type="entry name" value="AdoMet_MTases"/>
    <property type="match status" value="1"/>
</dbReference>
<evidence type="ECO:0000256" key="2">
    <source>
        <dbReference type="ARBA" id="ARBA00022679"/>
    </source>
</evidence>
<dbReference type="SUPFAM" id="SSF53335">
    <property type="entry name" value="S-adenosyl-L-methionine-dependent methyltransferases"/>
    <property type="match status" value="1"/>
</dbReference>
<gene>
    <name evidence="6" type="ORF">IC620_14660</name>
</gene>
<name>A0A926NC79_9BACL</name>
<reference evidence="6" key="1">
    <citation type="submission" date="2020-09" db="EMBL/GenBank/DDBJ databases">
        <title>A novel bacterium of genus Hazenella, isolated from South China Sea.</title>
        <authorList>
            <person name="Huang H."/>
            <person name="Mo K."/>
            <person name="Hu Y."/>
        </authorList>
    </citation>
    <scope>NUCLEOTIDE SEQUENCE</scope>
    <source>
        <strain evidence="6">IB182357</strain>
    </source>
</reference>
<comment type="function">
    <text evidence="4">Could be a S-adenosyl-L-methionine-dependent methyltransferase.</text>
</comment>
<keyword evidence="2 4" id="KW-0808">Transferase</keyword>
<dbReference type="GO" id="GO:0008757">
    <property type="term" value="F:S-adenosylmethionine-dependent methyltransferase activity"/>
    <property type="evidence" value="ECO:0007669"/>
    <property type="project" value="UniProtKB-UniRule"/>
</dbReference>
<sequence>MSYQPRFNHIFEEWASNYDQEITGGNPQYAEAFEGYDQILNEVADALVAPFAGTILELGVGTGNLSKVIRSRGLHVLGVEPSPDMRAIASTKIPEMKILDGHFLSLPEDATHFDGIVSTYAFHHLTDEEKDMALVDLAQRLKPNGKIVFADSIFLDQAAKQAMIDEARERQFYDLATDLEREYYPILPRLEHSFKQAGLKVTFKQMNRFVWLMVAEIA</sequence>
<dbReference type="InterPro" id="IPR023553">
    <property type="entry name" value="Uncharacterised_MeTfrase_YrrT"/>
</dbReference>
<dbReference type="GO" id="GO:0032259">
    <property type="term" value="P:methylation"/>
    <property type="evidence" value="ECO:0007669"/>
    <property type="project" value="UniProtKB-KW"/>
</dbReference>
<comment type="caution">
    <text evidence="4">Lacks conserved residue(s) required for the propagation of feature annotation.</text>
</comment>
<evidence type="ECO:0000313" key="7">
    <source>
        <dbReference type="Proteomes" id="UP000661691"/>
    </source>
</evidence>
<feature type="binding site" evidence="4">
    <location>
        <position position="80"/>
    </location>
    <ligand>
        <name>S-adenosyl-L-methionine</name>
        <dbReference type="ChEBI" id="CHEBI:59789"/>
    </ligand>
</feature>
<dbReference type="InterPro" id="IPR029063">
    <property type="entry name" value="SAM-dependent_MTases_sf"/>
</dbReference>
<dbReference type="Proteomes" id="UP000661691">
    <property type="component" value="Unassembled WGS sequence"/>
</dbReference>
<dbReference type="PANTHER" id="PTHR43861:SF1">
    <property type="entry name" value="TRANS-ACONITATE 2-METHYLTRANSFERASE"/>
    <property type="match status" value="1"/>
</dbReference>
<evidence type="ECO:0000313" key="6">
    <source>
        <dbReference type="EMBL" id="MBD1373587.1"/>
    </source>
</evidence>
<dbReference type="AlphaFoldDB" id="A0A926NC79"/>
<keyword evidence="1 4" id="KW-0489">Methyltransferase</keyword>
<dbReference type="EC" id="2.1.1.-" evidence="4"/>
<dbReference type="Pfam" id="PF13649">
    <property type="entry name" value="Methyltransf_25"/>
    <property type="match status" value="1"/>
</dbReference>